<dbReference type="STRING" id="1044.EH31_09820"/>
<dbReference type="OrthoDB" id="7391593at2"/>
<protein>
    <submittedName>
        <fullName evidence="2">Uncharacterized protein</fullName>
    </submittedName>
</protein>
<evidence type="ECO:0000313" key="2">
    <source>
        <dbReference type="EMBL" id="KEO90377.1"/>
    </source>
</evidence>
<dbReference type="Proteomes" id="UP000027647">
    <property type="component" value="Unassembled WGS sequence"/>
</dbReference>
<accession>A0A074MXM8</accession>
<dbReference type="EMBL" id="JMIW01000003">
    <property type="protein sequence ID" value="KEO90377.1"/>
    <property type="molecule type" value="Genomic_DNA"/>
</dbReference>
<sequence length="218" mass="22838">MMTEMKENPKGGTLRKLALPLTLGGITGFALAIGVGQFADGLGETGLSTSAEIATLIGAFYVLLSVFVGGGTMMPSAGAKLLNVEDADELREQRTMLLQSSYAMGLWGIALLFLALSGSFEVLTPAISLAAAGVFYALGVYFVVRSYGASDELMMAVNREAGNWSYGLVFVFLGGWSALAHAGYIAAPAPLDVLSAFYAMVLIATFIAAGRRGMLKVR</sequence>
<dbReference type="eggNOG" id="ENOG5031BZX">
    <property type="taxonomic scope" value="Bacteria"/>
</dbReference>
<feature type="transmembrane region" description="Helical" evidence="1">
    <location>
        <begin position="122"/>
        <end position="144"/>
    </location>
</feature>
<keyword evidence="1" id="KW-1133">Transmembrane helix</keyword>
<keyword evidence="1" id="KW-0472">Membrane</keyword>
<dbReference type="AlphaFoldDB" id="A0A074MXM8"/>
<feature type="transmembrane region" description="Helical" evidence="1">
    <location>
        <begin position="56"/>
        <end position="75"/>
    </location>
</feature>
<gene>
    <name evidence="2" type="ORF">EH31_09820</name>
</gene>
<feature type="transmembrane region" description="Helical" evidence="1">
    <location>
        <begin position="96"/>
        <end position="116"/>
    </location>
</feature>
<keyword evidence="1" id="KW-0812">Transmembrane</keyword>
<feature type="transmembrane region" description="Helical" evidence="1">
    <location>
        <begin position="164"/>
        <end position="187"/>
    </location>
</feature>
<proteinExistence type="predicted"/>
<evidence type="ECO:0000256" key="1">
    <source>
        <dbReference type="SAM" id="Phobius"/>
    </source>
</evidence>
<name>A0A074MXM8_ERYLO</name>
<comment type="caution">
    <text evidence="2">The sequence shown here is derived from an EMBL/GenBank/DDBJ whole genome shotgun (WGS) entry which is preliminary data.</text>
</comment>
<evidence type="ECO:0000313" key="3">
    <source>
        <dbReference type="Proteomes" id="UP000027647"/>
    </source>
</evidence>
<organism evidence="2 3">
    <name type="scientific">Erythrobacter longus</name>
    <dbReference type="NCBI Taxonomy" id="1044"/>
    <lineage>
        <taxon>Bacteria</taxon>
        <taxon>Pseudomonadati</taxon>
        <taxon>Pseudomonadota</taxon>
        <taxon>Alphaproteobacteria</taxon>
        <taxon>Sphingomonadales</taxon>
        <taxon>Erythrobacteraceae</taxon>
        <taxon>Erythrobacter/Porphyrobacter group</taxon>
        <taxon>Erythrobacter</taxon>
    </lineage>
</organism>
<feature type="transmembrane region" description="Helical" evidence="1">
    <location>
        <begin position="193"/>
        <end position="210"/>
    </location>
</feature>
<reference evidence="2 3" key="1">
    <citation type="submission" date="2014-04" db="EMBL/GenBank/DDBJ databases">
        <title>A comprehensive comparison of genomes of Erythrobacter spp. strains.</title>
        <authorList>
            <person name="Zheng Q."/>
        </authorList>
    </citation>
    <scope>NUCLEOTIDE SEQUENCE [LARGE SCALE GENOMIC DNA]</scope>
    <source>
        <strain evidence="2 3">DSM 6997</strain>
    </source>
</reference>
<keyword evidence="3" id="KW-1185">Reference proteome</keyword>